<comment type="caution">
    <text evidence="1">The sequence shown here is derived from an EMBL/GenBank/DDBJ whole genome shotgun (WGS) entry which is preliminary data.</text>
</comment>
<dbReference type="PROSITE" id="PS51257">
    <property type="entry name" value="PROKAR_LIPOPROTEIN"/>
    <property type="match status" value="1"/>
</dbReference>
<accession>A0AAD2D798</accession>
<sequence>MERPMNINISIPKDRISQDIPLLPNPIVCLICGCIPLNHLVCDNCSVDFCEAHFYEKLYDNDFKSPCCGNTDIKVTSREVKIDDIQIKCYFSGRTNCNYEGPLGKLIKHEKSCFLKSE</sequence>
<proteinExistence type="predicted"/>
<dbReference type="AlphaFoldDB" id="A0AAD2D798"/>
<dbReference type="Proteomes" id="UP001295684">
    <property type="component" value="Unassembled WGS sequence"/>
</dbReference>
<gene>
    <name evidence="1" type="ORF">ECRASSUSDP1_LOCUS24861</name>
</gene>
<keyword evidence="2" id="KW-1185">Reference proteome</keyword>
<dbReference type="EMBL" id="CAMPGE010025625">
    <property type="protein sequence ID" value="CAI2383362.1"/>
    <property type="molecule type" value="Genomic_DNA"/>
</dbReference>
<evidence type="ECO:0000313" key="2">
    <source>
        <dbReference type="Proteomes" id="UP001295684"/>
    </source>
</evidence>
<organism evidence="1 2">
    <name type="scientific">Euplotes crassus</name>
    <dbReference type="NCBI Taxonomy" id="5936"/>
    <lineage>
        <taxon>Eukaryota</taxon>
        <taxon>Sar</taxon>
        <taxon>Alveolata</taxon>
        <taxon>Ciliophora</taxon>
        <taxon>Intramacronucleata</taxon>
        <taxon>Spirotrichea</taxon>
        <taxon>Hypotrichia</taxon>
        <taxon>Euplotida</taxon>
        <taxon>Euplotidae</taxon>
        <taxon>Moneuplotes</taxon>
    </lineage>
</organism>
<name>A0AAD2D798_EUPCR</name>
<protein>
    <submittedName>
        <fullName evidence="1">Uncharacterized protein</fullName>
    </submittedName>
</protein>
<evidence type="ECO:0000313" key="1">
    <source>
        <dbReference type="EMBL" id="CAI2383362.1"/>
    </source>
</evidence>
<reference evidence="1" key="1">
    <citation type="submission" date="2023-07" db="EMBL/GenBank/DDBJ databases">
        <authorList>
            <consortium name="AG Swart"/>
            <person name="Singh M."/>
            <person name="Singh A."/>
            <person name="Seah K."/>
            <person name="Emmerich C."/>
        </authorList>
    </citation>
    <scope>NUCLEOTIDE SEQUENCE</scope>
    <source>
        <strain evidence="1">DP1</strain>
    </source>
</reference>